<evidence type="ECO:0000256" key="1">
    <source>
        <dbReference type="SAM" id="MobiDB-lite"/>
    </source>
</evidence>
<gene>
    <name evidence="2" type="ORF">PXEA_LOCUS24859</name>
</gene>
<keyword evidence="3" id="KW-1185">Reference proteome</keyword>
<accession>A0A3S5AK63</accession>
<name>A0A3S5AK63_9PLAT</name>
<organism evidence="2 3">
    <name type="scientific">Protopolystoma xenopodis</name>
    <dbReference type="NCBI Taxonomy" id="117903"/>
    <lineage>
        <taxon>Eukaryota</taxon>
        <taxon>Metazoa</taxon>
        <taxon>Spiralia</taxon>
        <taxon>Lophotrochozoa</taxon>
        <taxon>Platyhelminthes</taxon>
        <taxon>Monogenea</taxon>
        <taxon>Polyopisthocotylea</taxon>
        <taxon>Polystomatidea</taxon>
        <taxon>Polystomatidae</taxon>
        <taxon>Protopolystoma</taxon>
    </lineage>
</organism>
<reference evidence="2" key="1">
    <citation type="submission" date="2018-11" db="EMBL/GenBank/DDBJ databases">
        <authorList>
            <consortium name="Pathogen Informatics"/>
        </authorList>
    </citation>
    <scope>NUCLEOTIDE SEQUENCE</scope>
</reference>
<proteinExistence type="predicted"/>
<dbReference type="OrthoDB" id="2020542at2759"/>
<sequence>MPLPPPISSVSPSLQTSNSSNQPSPPLLSSSDMPEARTEQVKVEEAEHIAAQYLAELSALTDNLPATLLAYGLHDVTWTAL</sequence>
<dbReference type="Proteomes" id="UP000784294">
    <property type="component" value="Unassembled WGS sequence"/>
</dbReference>
<dbReference type="EMBL" id="CAAALY010122128">
    <property type="protein sequence ID" value="VEL31419.1"/>
    <property type="molecule type" value="Genomic_DNA"/>
</dbReference>
<comment type="caution">
    <text evidence="2">The sequence shown here is derived from an EMBL/GenBank/DDBJ whole genome shotgun (WGS) entry which is preliminary data.</text>
</comment>
<feature type="region of interest" description="Disordered" evidence="1">
    <location>
        <begin position="1"/>
        <end position="41"/>
    </location>
</feature>
<dbReference type="AlphaFoldDB" id="A0A3S5AK63"/>
<evidence type="ECO:0000313" key="2">
    <source>
        <dbReference type="EMBL" id="VEL31419.1"/>
    </source>
</evidence>
<feature type="compositionally biased region" description="Low complexity" evidence="1">
    <location>
        <begin position="8"/>
        <end position="31"/>
    </location>
</feature>
<protein>
    <submittedName>
        <fullName evidence="2">Uncharacterized protein</fullName>
    </submittedName>
</protein>
<evidence type="ECO:0000313" key="3">
    <source>
        <dbReference type="Proteomes" id="UP000784294"/>
    </source>
</evidence>